<dbReference type="InterPro" id="IPR003609">
    <property type="entry name" value="Pan_app"/>
</dbReference>
<sequence length="320" mass="35338">MRTVSMKLLVAIFFIYGITLCDFVNFAHLCGYSLTGDTLVTSCSTADAADCADLCDVTDTCIGFEYFEETGDCNLINAIRNVESNYTFCFFFMKTTTKQMTIHGRTLSTTDQMLQDLLYESQGTCPDGWTTTSTKCTLKLSEEKCNEFAGFLNASYSNGLCTMPLISVKWTCPTTGNWTLKRYPDGHYCQMVVPRMSDPGGLQYYKACENVCAGYGGGLASIHSAQENNDYLALRPTTGGVAIGLITTNGHIYGNNSMCWTDKTKVTWNNWGPGPEGTAGSPFEVTIMMNDSLWYTNYPNCTYFVDNIACKLNATKVQLV</sequence>
<feature type="domain" description="C-type lectin" evidence="1">
    <location>
        <begin position="205"/>
        <end position="294"/>
    </location>
</feature>
<dbReference type="Proteomes" id="UP000492821">
    <property type="component" value="Unassembled WGS sequence"/>
</dbReference>
<dbReference type="SUPFAM" id="SSF56436">
    <property type="entry name" value="C-type lectin-like"/>
    <property type="match status" value="1"/>
</dbReference>
<proteinExistence type="predicted"/>
<name>A0A7E4V4M4_PANRE</name>
<dbReference type="SMART" id="SM00034">
    <property type="entry name" value="CLECT"/>
    <property type="match status" value="1"/>
</dbReference>
<dbReference type="CDD" id="cd00037">
    <property type="entry name" value="CLECT"/>
    <property type="match status" value="1"/>
</dbReference>
<reference evidence="3" key="1">
    <citation type="journal article" date="2013" name="Genetics">
        <title>The draft genome and transcriptome of Panagrellus redivivus are shaped by the harsh demands of a free-living lifestyle.</title>
        <authorList>
            <person name="Srinivasan J."/>
            <person name="Dillman A.R."/>
            <person name="Macchietto M.G."/>
            <person name="Heikkinen L."/>
            <person name="Lakso M."/>
            <person name="Fracchia K.M."/>
            <person name="Antoshechkin I."/>
            <person name="Mortazavi A."/>
            <person name="Wong G."/>
            <person name="Sternberg P.W."/>
        </authorList>
    </citation>
    <scope>NUCLEOTIDE SEQUENCE [LARGE SCALE GENOMIC DNA]</scope>
    <source>
        <strain evidence="3">MT8872</strain>
    </source>
</reference>
<dbReference type="InterPro" id="IPR001304">
    <property type="entry name" value="C-type_lectin-like"/>
</dbReference>
<evidence type="ECO:0000313" key="3">
    <source>
        <dbReference type="Proteomes" id="UP000492821"/>
    </source>
</evidence>
<evidence type="ECO:0000259" key="2">
    <source>
        <dbReference type="PROSITE" id="PS50948"/>
    </source>
</evidence>
<organism evidence="3 4">
    <name type="scientific">Panagrellus redivivus</name>
    <name type="common">Microworm</name>
    <dbReference type="NCBI Taxonomy" id="6233"/>
    <lineage>
        <taxon>Eukaryota</taxon>
        <taxon>Metazoa</taxon>
        <taxon>Ecdysozoa</taxon>
        <taxon>Nematoda</taxon>
        <taxon>Chromadorea</taxon>
        <taxon>Rhabditida</taxon>
        <taxon>Tylenchina</taxon>
        <taxon>Panagrolaimomorpha</taxon>
        <taxon>Panagrolaimoidea</taxon>
        <taxon>Panagrolaimidae</taxon>
        <taxon>Panagrellus</taxon>
    </lineage>
</organism>
<dbReference type="Gene3D" id="3.10.100.10">
    <property type="entry name" value="Mannose-Binding Protein A, subunit A"/>
    <property type="match status" value="1"/>
</dbReference>
<dbReference type="InterPro" id="IPR016186">
    <property type="entry name" value="C-type_lectin-like/link_sf"/>
</dbReference>
<evidence type="ECO:0000313" key="4">
    <source>
        <dbReference type="WBParaSite" id="Pan_g16022.t1"/>
    </source>
</evidence>
<accession>A0A7E4V4M4</accession>
<reference evidence="4" key="2">
    <citation type="submission" date="2020-10" db="UniProtKB">
        <authorList>
            <consortium name="WormBaseParasite"/>
        </authorList>
    </citation>
    <scope>IDENTIFICATION</scope>
</reference>
<dbReference type="PROSITE" id="PS50041">
    <property type="entry name" value="C_TYPE_LECTIN_2"/>
    <property type="match status" value="1"/>
</dbReference>
<dbReference type="InterPro" id="IPR016187">
    <property type="entry name" value="CTDL_fold"/>
</dbReference>
<protein>
    <submittedName>
        <fullName evidence="4">C-type lectin domain-containing protein</fullName>
    </submittedName>
</protein>
<dbReference type="PROSITE" id="PS50948">
    <property type="entry name" value="PAN"/>
    <property type="match status" value="1"/>
</dbReference>
<feature type="domain" description="Apple" evidence="2">
    <location>
        <begin position="21"/>
        <end position="95"/>
    </location>
</feature>
<dbReference type="AlphaFoldDB" id="A0A7E4V4M4"/>
<keyword evidence="3" id="KW-1185">Reference proteome</keyword>
<evidence type="ECO:0000259" key="1">
    <source>
        <dbReference type="PROSITE" id="PS50041"/>
    </source>
</evidence>
<dbReference type="WBParaSite" id="Pan_g16022.t1">
    <property type="protein sequence ID" value="Pan_g16022.t1"/>
    <property type="gene ID" value="Pan_g16022"/>
</dbReference>